<keyword evidence="11" id="KW-1185">Reference proteome</keyword>
<comment type="catalytic activity">
    <reaction evidence="1 5">
        <text>L-alanine = D-alanine</text>
        <dbReference type="Rhea" id="RHEA:20249"/>
        <dbReference type="ChEBI" id="CHEBI:57416"/>
        <dbReference type="ChEBI" id="CHEBI:57972"/>
        <dbReference type="EC" id="5.1.1.1"/>
    </reaction>
</comment>
<sequence>MPRPIYATVSRSALAHNLATVRQHLASAPGEAAGGAGGAGGVGGVGGVAGGAAGSEALRADASGAFHPSSPSSRFGEAAPAATTASAPASAPPRIWAVIKANAYGHGIERAMAGFSNADGLAMLDLAEAVRCREAGWVGPILLLEGVFEPADLDIVGRYHLTIAVTTDEHLDMIEHARFARPVDVFLKLNSGMNRLGFVPADYRDAFQRLSGFAQRGKIATVGHMTHFSTADGPDGISEQLGVFRSVTHGLRGPISLCNSAASLRYPEVAADWVRPGIALYGSTPFDDRSAESYGLKPAMALRSALIGTQDVPAGGSVGYGAAFRAPSPMRIGVVACGYADGYPRHAGTGTPVVVGGVRTRLVGRVSMDMLAVDLTPVPGAHVGTPVTLWGAEGLSVDEVAHAAGTIGYELLCAVAPRVAVRSEA</sequence>
<gene>
    <name evidence="10" type="ORF">FHW18_003769</name>
</gene>
<evidence type="ECO:0000256" key="7">
    <source>
        <dbReference type="PIRSR" id="PIRSR600821-52"/>
    </source>
</evidence>
<reference evidence="10 11" key="1">
    <citation type="submission" date="2020-07" db="EMBL/GenBank/DDBJ databases">
        <title>Genomic Encyclopedia of Type Strains, Phase IV (KMG-V): Genome sequencing to study the core and pangenomes of soil and plant-associated prokaryotes.</title>
        <authorList>
            <person name="Whitman W."/>
        </authorList>
    </citation>
    <scope>NUCLEOTIDE SEQUENCE [LARGE SCALE GENOMIC DNA]</scope>
    <source>
        <strain evidence="10 11">SAS40</strain>
    </source>
</reference>
<dbReference type="PRINTS" id="PR00992">
    <property type="entry name" value="ALARACEMASE"/>
</dbReference>
<organism evidence="10 11">
    <name type="scientific">Pigmentiphaga litoralis</name>
    <dbReference type="NCBI Taxonomy" id="516702"/>
    <lineage>
        <taxon>Bacteria</taxon>
        <taxon>Pseudomonadati</taxon>
        <taxon>Pseudomonadota</taxon>
        <taxon>Betaproteobacteria</taxon>
        <taxon>Burkholderiales</taxon>
        <taxon>Alcaligenaceae</taxon>
        <taxon>Pigmentiphaga</taxon>
    </lineage>
</organism>
<dbReference type="InterPro" id="IPR000821">
    <property type="entry name" value="Ala_racemase"/>
</dbReference>
<evidence type="ECO:0000256" key="6">
    <source>
        <dbReference type="PIRSR" id="PIRSR600821-50"/>
    </source>
</evidence>
<dbReference type="Gene3D" id="2.40.37.10">
    <property type="entry name" value="Lyase, Ornithine Decarboxylase, Chain A, domain 1"/>
    <property type="match status" value="1"/>
</dbReference>
<comment type="pathway">
    <text evidence="5">Amino-acid biosynthesis; D-alanine biosynthesis; D-alanine from L-alanine: step 1/1.</text>
</comment>
<dbReference type="AlphaFoldDB" id="A0A7Y9IWX0"/>
<dbReference type="FunFam" id="3.20.20.10:FF:000002">
    <property type="entry name" value="Alanine racemase"/>
    <property type="match status" value="1"/>
</dbReference>
<dbReference type="PANTHER" id="PTHR30511:SF0">
    <property type="entry name" value="ALANINE RACEMASE, CATABOLIC-RELATED"/>
    <property type="match status" value="1"/>
</dbReference>
<name>A0A7Y9IWX0_9BURK</name>
<accession>A0A7Y9IWX0</accession>
<dbReference type="CDD" id="cd06827">
    <property type="entry name" value="PLPDE_III_AR_proteobact"/>
    <property type="match status" value="1"/>
</dbReference>
<evidence type="ECO:0000256" key="5">
    <source>
        <dbReference type="HAMAP-Rule" id="MF_01201"/>
    </source>
</evidence>
<feature type="compositionally biased region" description="Low complexity" evidence="8">
    <location>
        <begin position="78"/>
        <end position="87"/>
    </location>
</feature>
<dbReference type="GO" id="GO:0030170">
    <property type="term" value="F:pyridoxal phosphate binding"/>
    <property type="evidence" value="ECO:0007669"/>
    <property type="project" value="UniProtKB-UniRule"/>
</dbReference>
<feature type="binding site" evidence="5 7">
    <location>
        <position position="195"/>
    </location>
    <ligand>
        <name>substrate</name>
    </ligand>
</feature>
<dbReference type="Pfam" id="PF00842">
    <property type="entry name" value="Ala_racemase_C"/>
    <property type="match status" value="1"/>
</dbReference>
<dbReference type="SUPFAM" id="SSF51419">
    <property type="entry name" value="PLP-binding barrel"/>
    <property type="match status" value="1"/>
</dbReference>
<evidence type="ECO:0000313" key="11">
    <source>
        <dbReference type="Proteomes" id="UP000542125"/>
    </source>
</evidence>
<feature type="modified residue" description="N6-(pyridoxal phosphate)lysine" evidence="5 6">
    <location>
        <position position="100"/>
    </location>
</feature>
<dbReference type="InterPro" id="IPR009006">
    <property type="entry name" value="Ala_racemase/Decarboxylase_C"/>
</dbReference>
<comment type="similarity">
    <text evidence="5">Belongs to the alanine racemase family.</text>
</comment>
<feature type="binding site" evidence="5 7">
    <location>
        <position position="368"/>
    </location>
    <ligand>
        <name>substrate</name>
    </ligand>
</feature>
<dbReference type="EMBL" id="JACBYR010000001">
    <property type="protein sequence ID" value="NYE84498.1"/>
    <property type="molecule type" value="Genomic_DNA"/>
</dbReference>
<dbReference type="NCBIfam" id="TIGR00492">
    <property type="entry name" value="alr"/>
    <property type="match status" value="1"/>
</dbReference>
<feature type="region of interest" description="Disordered" evidence="8">
    <location>
        <begin position="62"/>
        <end position="87"/>
    </location>
</feature>
<protein>
    <recommendedName>
        <fullName evidence="5">Alanine racemase</fullName>
        <ecNumber evidence="5">5.1.1.1</ecNumber>
    </recommendedName>
</protein>
<dbReference type="UniPathway" id="UPA00042">
    <property type="reaction ID" value="UER00497"/>
</dbReference>
<comment type="function">
    <text evidence="5">Catalyzes the interconversion of L-alanine and D-alanine. May also act on other amino acids.</text>
</comment>
<dbReference type="Gene3D" id="3.20.20.10">
    <property type="entry name" value="Alanine racemase"/>
    <property type="match status" value="1"/>
</dbReference>
<dbReference type="PROSITE" id="PS00395">
    <property type="entry name" value="ALANINE_RACEMASE"/>
    <property type="match status" value="1"/>
</dbReference>
<evidence type="ECO:0000256" key="3">
    <source>
        <dbReference type="ARBA" id="ARBA00022898"/>
    </source>
</evidence>
<dbReference type="HAMAP" id="MF_01201">
    <property type="entry name" value="Ala_racemase"/>
    <property type="match status" value="1"/>
</dbReference>
<dbReference type="SUPFAM" id="SSF50621">
    <property type="entry name" value="Alanine racemase C-terminal domain-like"/>
    <property type="match status" value="1"/>
</dbReference>
<evidence type="ECO:0000313" key="10">
    <source>
        <dbReference type="EMBL" id="NYE84498.1"/>
    </source>
</evidence>
<evidence type="ECO:0000259" key="9">
    <source>
        <dbReference type="SMART" id="SM01005"/>
    </source>
</evidence>
<keyword evidence="3 5" id="KW-0663">Pyridoxal phosphate</keyword>
<comment type="caution">
    <text evidence="10">The sequence shown here is derived from an EMBL/GenBank/DDBJ whole genome shotgun (WGS) entry which is preliminary data.</text>
</comment>
<comment type="cofactor">
    <cofactor evidence="2 5 6">
        <name>pyridoxal 5'-phosphate</name>
        <dbReference type="ChEBI" id="CHEBI:597326"/>
    </cofactor>
</comment>
<evidence type="ECO:0000256" key="4">
    <source>
        <dbReference type="ARBA" id="ARBA00023235"/>
    </source>
</evidence>
<dbReference type="EC" id="5.1.1.1" evidence="5"/>
<dbReference type="GO" id="GO:0030632">
    <property type="term" value="P:D-alanine biosynthetic process"/>
    <property type="evidence" value="ECO:0007669"/>
    <property type="project" value="UniProtKB-UniRule"/>
</dbReference>
<dbReference type="GO" id="GO:0005829">
    <property type="term" value="C:cytosol"/>
    <property type="evidence" value="ECO:0007669"/>
    <property type="project" value="TreeGrafter"/>
</dbReference>
<evidence type="ECO:0000256" key="8">
    <source>
        <dbReference type="SAM" id="MobiDB-lite"/>
    </source>
</evidence>
<dbReference type="GO" id="GO:0008784">
    <property type="term" value="F:alanine racemase activity"/>
    <property type="evidence" value="ECO:0007669"/>
    <property type="project" value="UniProtKB-UniRule"/>
</dbReference>
<dbReference type="Pfam" id="PF01168">
    <property type="entry name" value="Ala_racemase_N"/>
    <property type="match status" value="1"/>
</dbReference>
<evidence type="ECO:0000256" key="1">
    <source>
        <dbReference type="ARBA" id="ARBA00000316"/>
    </source>
</evidence>
<keyword evidence="4 5" id="KW-0413">Isomerase</keyword>
<dbReference type="InterPro" id="IPR011079">
    <property type="entry name" value="Ala_racemase_C"/>
</dbReference>
<feature type="domain" description="Alanine racemase C-terminal" evidence="9">
    <location>
        <begin position="299"/>
        <end position="424"/>
    </location>
</feature>
<feature type="active site" description="Proton acceptor; specific for L-alanine" evidence="5">
    <location>
        <position position="320"/>
    </location>
</feature>
<dbReference type="InterPro" id="IPR020622">
    <property type="entry name" value="Ala_racemase_pyridoxalP-BS"/>
</dbReference>
<dbReference type="SMART" id="SM01005">
    <property type="entry name" value="Ala_racemase_C"/>
    <property type="match status" value="1"/>
</dbReference>
<evidence type="ECO:0000256" key="2">
    <source>
        <dbReference type="ARBA" id="ARBA00001933"/>
    </source>
</evidence>
<dbReference type="RefSeq" id="WP_179588179.1">
    <property type="nucleotide sequence ID" value="NZ_JACBYR010000001.1"/>
</dbReference>
<proteinExistence type="inferred from homology"/>
<dbReference type="InterPro" id="IPR001608">
    <property type="entry name" value="Ala_racemase_N"/>
</dbReference>
<feature type="active site" description="Proton acceptor; specific for D-alanine" evidence="5">
    <location>
        <position position="100"/>
    </location>
</feature>
<dbReference type="Proteomes" id="UP000542125">
    <property type="component" value="Unassembled WGS sequence"/>
</dbReference>
<dbReference type="PANTHER" id="PTHR30511">
    <property type="entry name" value="ALANINE RACEMASE"/>
    <property type="match status" value="1"/>
</dbReference>
<dbReference type="InterPro" id="IPR029066">
    <property type="entry name" value="PLP-binding_barrel"/>
</dbReference>